<evidence type="ECO:0000313" key="5">
    <source>
        <dbReference type="Proteomes" id="UP000054032"/>
    </source>
</evidence>
<dbReference type="eggNOG" id="ENOG502SC62">
    <property type="taxonomic scope" value="Eukaryota"/>
</dbReference>
<dbReference type="InterPro" id="IPR000182">
    <property type="entry name" value="GNAT_dom"/>
</dbReference>
<evidence type="ECO:0000256" key="1">
    <source>
        <dbReference type="ARBA" id="ARBA00022679"/>
    </source>
</evidence>
<dbReference type="Gene3D" id="3.40.630.30">
    <property type="match status" value="1"/>
</dbReference>
<evidence type="ECO:0000313" key="4">
    <source>
        <dbReference type="EMBL" id="EUC43844.1"/>
    </source>
</evidence>
<keyword evidence="1" id="KW-0808">Transferase</keyword>
<gene>
    <name evidence="4" type="ORF">COCMIDRAFT_99745</name>
</gene>
<protein>
    <recommendedName>
        <fullName evidence="3">N-acetyltransferase domain-containing protein</fullName>
    </recommendedName>
</protein>
<dbReference type="PANTHER" id="PTHR43877:SF1">
    <property type="entry name" value="ACETYLTRANSFERASE"/>
    <property type="match status" value="1"/>
</dbReference>
<dbReference type="EMBL" id="KI964018">
    <property type="protein sequence ID" value="EUC43844.1"/>
    <property type="molecule type" value="Genomic_DNA"/>
</dbReference>
<organism evidence="4 5">
    <name type="scientific">Bipolaris oryzae ATCC 44560</name>
    <dbReference type="NCBI Taxonomy" id="930090"/>
    <lineage>
        <taxon>Eukaryota</taxon>
        <taxon>Fungi</taxon>
        <taxon>Dikarya</taxon>
        <taxon>Ascomycota</taxon>
        <taxon>Pezizomycotina</taxon>
        <taxon>Dothideomycetes</taxon>
        <taxon>Pleosporomycetidae</taxon>
        <taxon>Pleosporales</taxon>
        <taxon>Pleosporineae</taxon>
        <taxon>Pleosporaceae</taxon>
        <taxon>Bipolaris</taxon>
    </lineage>
</organism>
<dbReference type="AlphaFoldDB" id="W6Z8H7"/>
<dbReference type="InterPro" id="IPR050832">
    <property type="entry name" value="Bact_Acetyltransf"/>
</dbReference>
<dbReference type="InterPro" id="IPR016181">
    <property type="entry name" value="Acyl_CoA_acyltransferase"/>
</dbReference>
<dbReference type="CDD" id="cd04301">
    <property type="entry name" value="NAT_SF"/>
    <property type="match status" value="1"/>
</dbReference>
<dbReference type="RefSeq" id="XP_007689665.1">
    <property type="nucleotide sequence ID" value="XM_007691475.1"/>
</dbReference>
<feature type="domain" description="N-acetyltransferase" evidence="3">
    <location>
        <begin position="19"/>
        <end position="189"/>
    </location>
</feature>
<keyword evidence="5" id="KW-1185">Reference proteome</keyword>
<dbReference type="PANTHER" id="PTHR43877">
    <property type="entry name" value="AMINOALKYLPHOSPHONATE N-ACETYLTRANSFERASE-RELATED-RELATED"/>
    <property type="match status" value="1"/>
</dbReference>
<dbReference type="GeneID" id="19129523"/>
<evidence type="ECO:0000259" key="3">
    <source>
        <dbReference type="PROSITE" id="PS51186"/>
    </source>
</evidence>
<dbReference type="PROSITE" id="PS51186">
    <property type="entry name" value="GNAT"/>
    <property type="match status" value="1"/>
</dbReference>
<dbReference type="KEGG" id="bor:COCMIDRAFT_99745"/>
<dbReference type="HOGENOM" id="CLU_098671_1_0_1"/>
<dbReference type="Pfam" id="PF00583">
    <property type="entry name" value="Acetyltransf_1"/>
    <property type="match status" value="1"/>
</dbReference>
<reference evidence="4 5" key="1">
    <citation type="journal article" date="2013" name="PLoS Genet.">
        <title>Comparative genome structure, secondary metabolite, and effector coding capacity across Cochliobolus pathogens.</title>
        <authorList>
            <person name="Condon B.J."/>
            <person name="Leng Y."/>
            <person name="Wu D."/>
            <person name="Bushley K.E."/>
            <person name="Ohm R.A."/>
            <person name="Otillar R."/>
            <person name="Martin J."/>
            <person name="Schackwitz W."/>
            <person name="Grimwood J."/>
            <person name="MohdZainudin N."/>
            <person name="Xue C."/>
            <person name="Wang R."/>
            <person name="Manning V.A."/>
            <person name="Dhillon B."/>
            <person name="Tu Z.J."/>
            <person name="Steffenson B.J."/>
            <person name="Salamov A."/>
            <person name="Sun H."/>
            <person name="Lowry S."/>
            <person name="LaButti K."/>
            <person name="Han J."/>
            <person name="Copeland A."/>
            <person name="Lindquist E."/>
            <person name="Barry K."/>
            <person name="Schmutz J."/>
            <person name="Baker S.E."/>
            <person name="Ciuffetti L.M."/>
            <person name="Grigoriev I.V."/>
            <person name="Zhong S."/>
            <person name="Turgeon B.G."/>
        </authorList>
    </citation>
    <scope>NUCLEOTIDE SEQUENCE [LARGE SCALE GENOMIC DNA]</scope>
    <source>
        <strain evidence="4 5">ATCC 44560</strain>
    </source>
</reference>
<dbReference type="SUPFAM" id="SSF55729">
    <property type="entry name" value="Acyl-CoA N-acyltransferases (Nat)"/>
    <property type="match status" value="1"/>
</dbReference>
<sequence>MSQSSATPPIPAPKPTPCWHIRPVTHATTPQVVRFIKEARRKMFPQLSAQRDDEVARWIQSGCFLFATEQSESTDQEATEEEDEIIATIGFVPYDHRFTHFPPYADARRTVEVVRLFVLPPFRRCGLASALVGALKRRAVQDGVARLYLHTHPFLPGAIAFWEKHGFGVMCVEEEDGVWRTTHMEMLVGREGGSA</sequence>
<dbReference type="GO" id="GO:0016747">
    <property type="term" value="F:acyltransferase activity, transferring groups other than amino-acyl groups"/>
    <property type="evidence" value="ECO:0007669"/>
    <property type="project" value="InterPro"/>
</dbReference>
<keyword evidence="2" id="KW-0012">Acyltransferase</keyword>
<dbReference type="OrthoDB" id="41532at2759"/>
<name>W6Z8H7_COCMI</name>
<dbReference type="STRING" id="930090.W6Z8H7"/>
<accession>W6Z8H7</accession>
<proteinExistence type="predicted"/>
<evidence type="ECO:0000256" key="2">
    <source>
        <dbReference type="ARBA" id="ARBA00023315"/>
    </source>
</evidence>
<dbReference type="Proteomes" id="UP000054032">
    <property type="component" value="Unassembled WGS sequence"/>
</dbReference>